<dbReference type="Proteomes" id="UP001157502">
    <property type="component" value="Chromosome 1"/>
</dbReference>
<keyword evidence="2" id="KW-1185">Reference proteome</keyword>
<gene>
    <name evidence="1" type="ORF">DPEC_G00001270</name>
</gene>
<evidence type="ECO:0000313" key="1">
    <source>
        <dbReference type="EMBL" id="KAJ8015892.1"/>
    </source>
</evidence>
<sequence>MDRLWGYLGCLKNRASGTLKFPKLSKVAQIVLSLPHSNADAERTFSIGLNKTDHRKRLSLDGTLSSIMTMKMSSLEPCFKYEPPAEVLKLAKTATVAYNKPNV</sequence>
<evidence type="ECO:0000313" key="2">
    <source>
        <dbReference type="Proteomes" id="UP001157502"/>
    </source>
</evidence>
<dbReference type="EMBL" id="CM055728">
    <property type="protein sequence ID" value="KAJ8015892.1"/>
    <property type="molecule type" value="Genomic_DNA"/>
</dbReference>
<comment type="caution">
    <text evidence="1">The sequence shown here is derived from an EMBL/GenBank/DDBJ whole genome shotgun (WGS) entry which is preliminary data.</text>
</comment>
<proteinExistence type="predicted"/>
<name>A0ACC2HJ87_DALPE</name>
<protein>
    <submittedName>
        <fullName evidence="1">Uncharacterized protein</fullName>
    </submittedName>
</protein>
<organism evidence="1 2">
    <name type="scientific">Dallia pectoralis</name>
    <name type="common">Alaska blackfish</name>
    <dbReference type="NCBI Taxonomy" id="75939"/>
    <lineage>
        <taxon>Eukaryota</taxon>
        <taxon>Metazoa</taxon>
        <taxon>Chordata</taxon>
        <taxon>Craniata</taxon>
        <taxon>Vertebrata</taxon>
        <taxon>Euteleostomi</taxon>
        <taxon>Actinopterygii</taxon>
        <taxon>Neopterygii</taxon>
        <taxon>Teleostei</taxon>
        <taxon>Protacanthopterygii</taxon>
        <taxon>Esociformes</taxon>
        <taxon>Umbridae</taxon>
        <taxon>Dallia</taxon>
    </lineage>
</organism>
<accession>A0ACC2HJ87</accession>
<reference evidence="1" key="1">
    <citation type="submission" date="2021-05" db="EMBL/GenBank/DDBJ databases">
        <authorList>
            <person name="Pan Q."/>
            <person name="Jouanno E."/>
            <person name="Zahm M."/>
            <person name="Klopp C."/>
            <person name="Cabau C."/>
            <person name="Louis A."/>
            <person name="Berthelot C."/>
            <person name="Parey E."/>
            <person name="Roest Crollius H."/>
            <person name="Montfort J."/>
            <person name="Robinson-Rechavi M."/>
            <person name="Bouchez O."/>
            <person name="Lampietro C."/>
            <person name="Lopez Roques C."/>
            <person name="Donnadieu C."/>
            <person name="Postlethwait J."/>
            <person name="Bobe J."/>
            <person name="Dillon D."/>
            <person name="Chandos A."/>
            <person name="von Hippel F."/>
            <person name="Guiguen Y."/>
        </authorList>
    </citation>
    <scope>NUCLEOTIDE SEQUENCE</scope>
    <source>
        <strain evidence="1">YG-Jan2019</strain>
    </source>
</reference>